<sequence length="210" mass="22403">MTTQFGERTHEAPTSAGRLRAAWTAAHAPVAGVPRWARTAALAVPLAVLPSGLWRIATECVPALKGSGDTGKGDLPGWLPGEVYIIFLSVLSELVAFTAVGLIAAWGEVFPRWIPVLRGRRVPPLAAVVPAAIGTVVLTVMWTAAFTADFAGTTLQGDPTPSGYPGEAGGWKAIAYYICYIPLLLWGPLLGLVTVAYWKRRRNAVRHVTH</sequence>
<feature type="transmembrane region" description="Helical" evidence="1">
    <location>
        <begin position="83"/>
        <end position="105"/>
    </location>
</feature>
<name>A0A7W9H5T5_9ACTN</name>
<keyword evidence="1" id="KW-0472">Membrane</keyword>
<keyword evidence="1" id="KW-1133">Transmembrane helix</keyword>
<organism evidence="2 3">
    <name type="scientific">Streptomyces caelestis</name>
    <dbReference type="NCBI Taxonomy" id="36816"/>
    <lineage>
        <taxon>Bacteria</taxon>
        <taxon>Bacillati</taxon>
        <taxon>Actinomycetota</taxon>
        <taxon>Actinomycetes</taxon>
        <taxon>Kitasatosporales</taxon>
        <taxon>Streptomycetaceae</taxon>
        <taxon>Streptomyces</taxon>
    </lineage>
</organism>
<comment type="caution">
    <text evidence="2">The sequence shown here is derived from an EMBL/GenBank/DDBJ whole genome shotgun (WGS) entry which is preliminary data.</text>
</comment>
<keyword evidence="3" id="KW-1185">Reference proteome</keyword>
<keyword evidence="1" id="KW-0812">Transmembrane</keyword>
<evidence type="ECO:0000256" key="1">
    <source>
        <dbReference type="SAM" id="Phobius"/>
    </source>
</evidence>
<gene>
    <name evidence="2" type="ORF">HDA41_004227</name>
</gene>
<accession>A0A7W9H5T5</accession>
<dbReference type="EMBL" id="JACHNE010000001">
    <property type="protein sequence ID" value="MBB5796263.1"/>
    <property type="molecule type" value="Genomic_DNA"/>
</dbReference>
<dbReference type="RefSeq" id="WP_184986081.1">
    <property type="nucleotide sequence ID" value="NZ_JACHNE010000001.1"/>
</dbReference>
<dbReference type="AlphaFoldDB" id="A0A7W9H5T5"/>
<reference evidence="2 3" key="1">
    <citation type="submission" date="2020-08" db="EMBL/GenBank/DDBJ databases">
        <title>Sequencing the genomes of 1000 actinobacteria strains.</title>
        <authorList>
            <person name="Klenk H.-P."/>
        </authorList>
    </citation>
    <scope>NUCLEOTIDE SEQUENCE [LARGE SCALE GENOMIC DNA]</scope>
    <source>
        <strain evidence="2 3">DSM 40084</strain>
    </source>
</reference>
<evidence type="ECO:0000313" key="3">
    <source>
        <dbReference type="Proteomes" id="UP000590647"/>
    </source>
</evidence>
<proteinExistence type="predicted"/>
<feature type="transmembrane region" description="Helical" evidence="1">
    <location>
        <begin position="174"/>
        <end position="198"/>
    </location>
</feature>
<dbReference type="Proteomes" id="UP000590647">
    <property type="component" value="Unassembled WGS sequence"/>
</dbReference>
<evidence type="ECO:0000313" key="2">
    <source>
        <dbReference type="EMBL" id="MBB5796263.1"/>
    </source>
</evidence>
<protein>
    <submittedName>
        <fullName evidence="2">Uncharacterized protein</fullName>
    </submittedName>
</protein>
<feature type="transmembrane region" description="Helical" evidence="1">
    <location>
        <begin position="125"/>
        <end position="145"/>
    </location>
</feature>